<accession>A0ABQ3HZN5</accession>
<dbReference type="InterPro" id="IPR013783">
    <property type="entry name" value="Ig-like_fold"/>
</dbReference>
<keyword evidence="5" id="KW-0966">Cell projection</keyword>
<evidence type="ECO:0000256" key="2">
    <source>
        <dbReference type="ARBA" id="ARBA00004496"/>
    </source>
</evidence>
<evidence type="ECO:0000256" key="1">
    <source>
        <dbReference type="ARBA" id="ARBA00004138"/>
    </source>
</evidence>
<evidence type="ECO:0000259" key="6">
    <source>
        <dbReference type="PROSITE" id="PS00022"/>
    </source>
</evidence>
<dbReference type="Pfam" id="PF22544">
    <property type="entry name" value="HYDIN_VesB_CFA65-like_Ig"/>
    <property type="match status" value="1"/>
</dbReference>
<dbReference type="EMBL" id="BNAG01000001">
    <property type="protein sequence ID" value="GHE50254.1"/>
    <property type="molecule type" value="Genomic_DNA"/>
</dbReference>
<name>A0ABQ3HZN5_9BACT</name>
<comment type="caution">
    <text evidence="7">The sequence shown here is derived from an EMBL/GenBank/DDBJ whole genome shotgun (WGS) entry which is preliminary data.</text>
</comment>
<keyword evidence="4" id="KW-0969">Cilium</keyword>
<protein>
    <recommendedName>
        <fullName evidence="6">EGF-like domain-containing protein</fullName>
    </recommendedName>
</protein>
<reference evidence="8" key="1">
    <citation type="journal article" date="2019" name="Int. J. Syst. Evol. Microbiol.">
        <title>The Global Catalogue of Microorganisms (GCM) 10K type strain sequencing project: providing services to taxonomists for standard genome sequencing and annotation.</title>
        <authorList>
            <consortium name="The Broad Institute Genomics Platform"/>
            <consortium name="The Broad Institute Genome Sequencing Center for Infectious Disease"/>
            <person name="Wu L."/>
            <person name="Ma J."/>
        </authorList>
    </citation>
    <scope>NUCLEOTIDE SEQUENCE [LARGE SCALE GENOMIC DNA]</scope>
    <source>
        <strain evidence="8">CGMCC 1.15111</strain>
    </source>
</reference>
<proteinExistence type="predicted"/>
<dbReference type="RefSeq" id="WP_189628133.1">
    <property type="nucleotide sequence ID" value="NZ_BNAG01000001.1"/>
</dbReference>
<dbReference type="InterPro" id="IPR043136">
    <property type="entry name" value="B30.2/SPRY_sf"/>
</dbReference>
<evidence type="ECO:0000256" key="3">
    <source>
        <dbReference type="ARBA" id="ARBA00022490"/>
    </source>
</evidence>
<dbReference type="Gene3D" id="2.60.120.920">
    <property type="match status" value="1"/>
</dbReference>
<keyword evidence="3" id="KW-0963">Cytoplasm</keyword>
<dbReference type="Gene3D" id="2.10.25.10">
    <property type="entry name" value="Laminin"/>
    <property type="match status" value="1"/>
</dbReference>
<keyword evidence="8" id="KW-1185">Reference proteome</keyword>
<dbReference type="Gene3D" id="2.60.40.10">
    <property type="entry name" value="Immunoglobulins"/>
    <property type="match status" value="1"/>
</dbReference>
<feature type="domain" description="EGF-like" evidence="6">
    <location>
        <begin position="181"/>
        <end position="192"/>
    </location>
</feature>
<gene>
    <name evidence="7" type="ORF">GCM10011340_00010</name>
</gene>
<dbReference type="Proteomes" id="UP000658258">
    <property type="component" value="Unassembled WGS sequence"/>
</dbReference>
<evidence type="ECO:0000313" key="7">
    <source>
        <dbReference type="EMBL" id="GHE50254.1"/>
    </source>
</evidence>
<evidence type="ECO:0000256" key="5">
    <source>
        <dbReference type="ARBA" id="ARBA00023273"/>
    </source>
</evidence>
<organism evidence="7 8">
    <name type="scientific">Roseivirga thermotolerans</name>
    <dbReference type="NCBI Taxonomy" id="1758176"/>
    <lineage>
        <taxon>Bacteria</taxon>
        <taxon>Pseudomonadati</taxon>
        <taxon>Bacteroidota</taxon>
        <taxon>Cytophagia</taxon>
        <taxon>Cytophagales</taxon>
        <taxon>Roseivirgaceae</taxon>
        <taxon>Roseivirga</taxon>
    </lineage>
</organism>
<comment type="subcellular location">
    <subcellularLocation>
        <location evidence="1">Cell projection</location>
        <location evidence="1">Cilium</location>
    </subcellularLocation>
    <subcellularLocation>
        <location evidence="2">Cytoplasm</location>
    </subcellularLocation>
</comment>
<dbReference type="InterPro" id="IPR053879">
    <property type="entry name" value="HYDIN_VesB_CFA65-like_Ig"/>
</dbReference>
<dbReference type="PROSITE" id="PS00022">
    <property type="entry name" value="EGF_1"/>
    <property type="match status" value="1"/>
</dbReference>
<dbReference type="InterPro" id="IPR000742">
    <property type="entry name" value="EGF"/>
</dbReference>
<evidence type="ECO:0000313" key="8">
    <source>
        <dbReference type="Proteomes" id="UP000658258"/>
    </source>
</evidence>
<evidence type="ECO:0000256" key="4">
    <source>
        <dbReference type="ARBA" id="ARBA00023069"/>
    </source>
</evidence>
<sequence>MSSNQKKILHKLLVFTVFLIPFTEEFQPQLELAGNNASIASGSRTVSQANFTDFGITYNKTVSVNENQIERTFVLTNTGNSDLVISEIRLDDDRNFFEITTNAEGTLAPNESANLTINYTSHSFGLAFAEVIIESNDSNGPFRFFVRALNIECNSLRCFGTLADDANACNGKGTCLADDVCSCVSLYTGTQCQTAIRWSDGTLVAKAGFDFTPRIFIGPELNDPNQVYSIKIRIDGLTIFPGSKGISIGLGTLPSDMAHDIGANVNEYGFLSTTGEKFSNNALTAFGAAYGVGDTILIEYDAPNNKLSYAVQKAGTPAFVPQGSGPAFTITTPENGESLYLLLSVTCFGSCEFQYVT</sequence>